<dbReference type="PANTHER" id="PTHR43493:SF5">
    <property type="entry name" value="DNA GYRASE SUBUNIT A, CHLOROPLASTIC_MITOCHONDRIAL"/>
    <property type="match status" value="1"/>
</dbReference>
<evidence type="ECO:0000259" key="8">
    <source>
        <dbReference type="PROSITE" id="PS52040"/>
    </source>
</evidence>
<comment type="catalytic activity">
    <reaction evidence="1 6">
        <text>ATP-dependent breakage, passage and rejoining of double-stranded DNA.</text>
        <dbReference type="EC" id="5.6.2.2"/>
    </reaction>
</comment>
<proteinExistence type="inferred from homology"/>
<dbReference type="NCBIfam" id="NF009397">
    <property type="entry name" value="PRK12758.1"/>
    <property type="match status" value="1"/>
</dbReference>
<keyword evidence="4 6" id="KW-0238">DNA-binding</keyword>
<dbReference type="GO" id="GO:0003677">
    <property type="term" value="F:DNA binding"/>
    <property type="evidence" value="ECO:0007669"/>
    <property type="project" value="UniProtKB-UniRule"/>
</dbReference>
<dbReference type="GO" id="GO:0006265">
    <property type="term" value="P:DNA topological change"/>
    <property type="evidence" value="ECO:0007669"/>
    <property type="project" value="UniProtKB-UniRule"/>
</dbReference>
<dbReference type="Gene3D" id="3.90.199.10">
    <property type="entry name" value="Topoisomerase II, domain 5"/>
    <property type="match status" value="1"/>
</dbReference>
<evidence type="ECO:0000256" key="4">
    <source>
        <dbReference type="ARBA" id="ARBA00023125"/>
    </source>
</evidence>
<dbReference type="RefSeq" id="WP_009582895.1">
    <property type="nucleotide sequence ID" value="NZ_AMZN01000092.1"/>
</dbReference>
<dbReference type="NCBIfam" id="NF007209">
    <property type="entry name" value="PRK09631.1"/>
    <property type="match status" value="1"/>
</dbReference>
<evidence type="ECO:0000256" key="2">
    <source>
        <dbReference type="ARBA" id="ARBA00008263"/>
    </source>
</evidence>
<dbReference type="Gene3D" id="1.10.268.10">
    <property type="entry name" value="Topoisomerase, domain 3"/>
    <property type="match status" value="1"/>
</dbReference>
<gene>
    <name evidence="9" type="ORF">C900_05830</name>
</gene>
<dbReference type="GO" id="GO:0003918">
    <property type="term" value="F:DNA topoisomerase type II (double strand cut, ATP-hydrolyzing) activity"/>
    <property type="evidence" value="ECO:0007669"/>
    <property type="project" value="UniProtKB-EC"/>
</dbReference>
<dbReference type="InterPro" id="IPR013760">
    <property type="entry name" value="Topo_IIA-like_dom_sf"/>
</dbReference>
<comment type="similarity">
    <text evidence="2">Belongs to the type II topoisomerase GyrA/ParC subunit family.</text>
</comment>
<evidence type="ECO:0000256" key="1">
    <source>
        <dbReference type="ARBA" id="ARBA00000185"/>
    </source>
</evidence>
<dbReference type="Gene3D" id="3.30.1360.40">
    <property type="match status" value="1"/>
</dbReference>
<dbReference type="InterPro" id="IPR050220">
    <property type="entry name" value="Type_II_DNA_Topoisomerases"/>
</dbReference>
<dbReference type="Proteomes" id="UP000011135">
    <property type="component" value="Unassembled WGS sequence"/>
</dbReference>
<organism evidence="9 10">
    <name type="scientific">Fulvivirga imtechensis AK7</name>
    <dbReference type="NCBI Taxonomy" id="1237149"/>
    <lineage>
        <taxon>Bacteria</taxon>
        <taxon>Pseudomonadati</taxon>
        <taxon>Bacteroidota</taxon>
        <taxon>Cytophagia</taxon>
        <taxon>Cytophagales</taxon>
        <taxon>Fulvivirgaceae</taxon>
        <taxon>Fulvivirga</taxon>
    </lineage>
</organism>
<feature type="region of interest" description="Disordered" evidence="7">
    <location>
        <begin position="840"/>
        <end position="896"/>
    </location>
</feature>
<evidence type="ECO:0000256" key="3">
    <source>
        <dbReference type="ARBA" id="ARBA00023029"/>
    </source>
</evidence>
<accession>L8JN79</accession>
<dbReference type="STRING" id="1237149.C900_05830"/>
<feature type="compositionally biased region" description="Acidic residues" evidence="7">
    <location>
        <begin position="846"/>
        <end position="864"/>
    </location>
</feature>
<dbReference type="GO" id="GO:0005524">
    <property type="term" value="F:ATP binding"/>
    <property type="evidence" value="ECO:0007669"/>
    <property type="project" value="InterPro"/>
</dbReference>
<name>L8JN79_9BACT</name>
<sequence>MAEDNVNNHGLGEHDDEDTIHDITPVSGMYENWFLDYASYVILERAVPAIQDGFKPVQRRIMHALKEMDDGRFNKVANVIGSTMQYHPHGDASIGDAIVNIGQKDLLIDTQGNWGDIRTGDSAAAPRYIEARLSKFALDVVYNPQTTEWQLSYDGRKKEPVTLPVKFPLLLAQGVEGIAVGLSTKVLPHNFCELIKASIDILKGKKVKIYPDFPTGGQADFSEYNQGLRGGRIKVRAKIEEYDKKTLIIKDIPYGTTTTNLIESIIKANDKGKIKIKQVVDNTAKDVEILVSLAPGQSPDITIDALYAFTDCEVSISPNACVIIGDKPHFMGVDEILKINTDQTVDLLTQELEIKKHELMEKILFSSLEKIFIENRIYRDIEECETWEAVIATIDKGLDPYKPQFYRDITEDDIVRLTEIRIKRISKFDAFKADELLRKLEHDLKETEHHLAHIVDYAISYYSNLLEKYGKGRERKTEIKSFDSIDTTIVAANNQKLYVNREDGFVGYGIKKDEFITECSDLDDIIVIRRDGKCVVSRISEKLFMGKDILHVGVWKKGDDRMTYNLVYVDGKSGRSMIKRFNVTAVTRDKEYDLTKGNKGSKVLYLSANPNGEAEVINVKLTSGAKARKKVFDFDFAEIDIKGRGAGGNILTRYPVRKIELKSEGVSTLSGLDIWYDEVIGRLNKDQRGKHIGKFNGDDNILVVYKDGTYELTSYELTNRYEPEKVMLIERFDPGKVISAVHYDGQSKNYYVKRFRIETTSIGKKFGFISEAGGSKLLVVSTFDKPLVEIEYTRGKGNEKQTEQLSLDDLIEVKGWKAIGNRLSSENVKKVKYLGGEDLEDKNADIDDDEQENGDEDIEVVEGENEPKAEEKVEKRKDKGKGDSGYGIGDTIELDF</sequence>
<evidence type="ECO:0000256" key="5">
    <source>
        <dbReference type="ARBA" id="ARBA00023235"/>
    </source>
</evidence>
<keyword evidence="5 6" id="KW-0413">Isomerase</keyword>
<evidence type="ECO:0000256" key="6">
    <source>
        <dbReference type="PROSITE-ProRule" id="PRU01384"/>
    </source>
</evidence>
<keyword evidence="10" id="KW-1185">Reference proteome</keyword>
<reference evidence="9 10" key="1">
    <citation type="submission" date="2012-12" db="EMBL/GenBank/DDBJ databases">
        <title>Genome assembly of Fulvivirga imtechensis AK7.</title>
        <authorList>
            <person name="Nupur N."/>
            <person name="Khatri I."/>
            <person name="Kumar R."/>
            <person name="Subramanian S."/>
            <person name="Pinnaka A."/>
        </authorList>
    </citation>
    <scope>NUCLEOTIDE SEQUENCE [LARGE SCALE GENOMIC DNA]</scope>
    <source>
        <strain evidence="9 10">AK7</strain>
    </source>
</reference>
<dbReference type="GO" id="GO:0009330">
    <property type="term" value="C:DNA topoisomerase type II (double strand cut, ATP-hydrolyzing) complex"/>
    <property type="evidence" value="ECO:0007669"/>
    <property type="project" value="TreeGrafter"/>
</dbReference>
<dbReference type="GO" id="GO:0005737">
    <property type="term" value="C:cytoplasm"/>
    <property type="evidence" value="ECO:0007669"/>
    <property type="project" value="TreeGrafter"/>
</dbReference>
<dbReference type="SUPFAM" id="SSF56719">
    <property type="entry name" value="Type II DNA topoisomerase"/>
    <property type="match status" value="1"/>
</dbReference>
<dbReference type="EMBL" id="AMZN01000092">
    <property type="protein sequence ID" value="ELR68817.1"/>
    <property type="molecule type" value="Genomic_DNA"/>
</dbReference>
<dbReference type="SMART" id="SM00434">
    <property type="entry name" value="TOP4c"/>
    <property type="match status" value="1"/>
</dbReference>
<dbReference type="Pfam" id="PF00521">
    <property type="entry name" value="DNA_topoisoIV"/>
    <property type="match status" value="1"/>
</dbReference>
<dbReference type="PROSITE" id="PS52040">
    <property type="entry name" value="TOPO_IIA"/>
    <property type="match status" value="1"/>
</dbReference>
<dbReference type="PANTHER" id="PTHR43493">
    <property type="entry name" value="DNA GYRASE/TOPOISOMERASE SUBUNIT A"/>
    <property type="match status" value="1"/>
</dbReference>
<dbReference type="eggNOG" id="COG0188">
    <property type="taxonomic scope" value="Bacteria"/>
</dbReference>
<dbReference type="PATRIC" id="fig|1237149.3.peg.5148"/>
<dbReference type="InterPro" id="IPR013757">
    <property type="entry name" value="Topo_IIA_A_a_sf"/>
</dbReference>
<dbReference type="AlphaFoldDB" id="L8JN79"/>
<feature type="compositionally biased region" description="Basic and acidic residues" evidence="7">
    <location>
        <begin position="865"/>
        <end position="882"/>
    </location>
</feature>
<protein>
    <submittedName>
        <fullName evidence="9">Topoisomerase IV subunit A</fullName>
    </submittedName>
</protein>
<dbReference type="InterPro" id="IPR002205">
    <property type="entry name" value="Topo_IIA_dom_A"/>
</dbReference>
<comment type="caution">
    <text evidence="9">The sequence shown here is derived from an EMBL/GenBank/DDBJ whole genome shotgun (WGS) entry which is preliminary data.</text>
</comment>
<dbReference type="OrthoDB" id="9806486at2"/>
<evidence type="ECO:0000256" key="7">
    <source>
        <dbReference type="SAM" id="MobiDB-lite"/>
    </source>
</evidence>
<feature type="active site" description="O-(5'-phospho-DNA)-tyrosine intermediate" evidence="6">
    <location>
        <position position="128"/>
    </location>
</feature>
<evidence type="ECO:0000313" key="10">
    <source>
        <dbReference type="Proteomes" id="UP000011135"/>
    </source>
</evidence>
<dbReference type="InterPro" id="IPR013758">
    <property type="entry name" value="Topo_IIA_A/C_ab"/>
</dbReference>
<evidence type="ECO:0000313" key="9">
    <source>
        <dbReference type="EMBL" id="ELR68817.1"/>
    </source>
</evidence>
<feature type="domain" description="Topo IIA-type catalytic" evidence="8">
    <location>
        <begin position="47"/>
        <end position="444"/>
    </location>
</feature>
<keyword evidence="3 6" id="KW-0799">Topoisomerase</keyword>